<comment type="caution">
    <text evidence="5">The sequence shown here is derived from an EMBL/GenBank/DDBJ whole genome shotgun (WGS) entry which is preliminary data.</text>
</comment>
<dbReference type="PANTHER" id="PTHR47577:SF2">
    <property type="entry name" value="THAP DOMAIN CONTAINING 9"/>
    <property type="match status" value="1"/>
</dbReference>
<keyword evidence="1" id="KW-0175">Coiled coil</keyword>
<reference evidence="5 6" key="1">
    <citation type="submission" date="2020-04" db="EMBL/GenBank/DDBJ databases">
        <authorList>
            <person name="Wallbank WR R."/>
            <person name="Pardo Diaz C."/>
            <person name="Kozak K."/>
            <person name="Martin S."/>
            <person name="Jiggins C."/>
            <person name="Moest M."/>
            <person name="Warren A I."/>
            <person name="Byers J.R.P. K."/>
            <person name="Montejo-Kovacevich G."/>
            <person name="Yen C E."/>
        </authorList>
    </citation>
    <scope>NUCLEOTIDE SEQUENCE [LARGE SCALE GENOMIC DNA]</scope>
</reference>
<evidence type="ECO:0000259" key="4">
    <source>
        <dbReference type="Pfam" id="PF21789"/>
    </source>
</evidence>
<feature type="domain" description="Transposable element P transposase-like GTP-binding insertion" evidence="3">
    <location>
        <begin position="338"/>
        <end position="454"/>
    </location>
</feature>
<evidence type="ECO:0000259" key="3">
    <source>
        <dbReference type="Pfam" id="PF21788"/>
    </source>
</evidence>
<dbReference type="AlphaFoldDB" id="A0A8S0ZF98"/>
<dbReference type="InterPro" id="IPR048365">
    <property type="entry name" value="TNP-like_RNaseH_N"/>
</dbReference>
<evidence type="ECO:0000313" key="6">
    <source>
        <dbReference type="Proteomes" id="UP000494256"/>
    </source>
</evidence>
<dbReference type="Pfam" id="PF21787">
    <property type="entry name" value="TNP-like_RNaseH_N"/>
    <property type="match status" value="1"/>
</dbReference>
<feature type="coiled-coil region" evidence="1">
    <location>
        <begin position="64"/>
        <end position="91"/>
    </location>
</feature>
<dbReference type="PANTHER" id="PTHR47577">
    <property type="entry name" value="THAP DOMAIN-CONTAINING PROTEIN 6"/>
    <property type="match status" value="1"/>
</dbReference>
<sequence>MYVLYLISASTSTSSTALQSEIQLTSFSVEENNTVEGNNENLEITYREGTKPINAARNKFVKLNAQLKVKLLKLREKCKNLNQKVRQAAKISESKAFLKAVEKLPEPAAIFTNMQLKKAYITPRGRRFTNQEKILCLTIYKQSQKGYKLLQRLFALPSIRTIQKILSKVTIKPGINDVVMEHLKKAVKKLPLEKKLCTLIFDEVALRPGLYYNTTDDEIIGFEDFGPQKTEKIADHALVFMIKSLKGKYKQPIAFTFCQSATKSTQLKKLIQDILKAVQSTGLKVIATVCDQSSTNMSVIKSLINDTKRKYLLEGKEFKSLSFEYNGSKIFPVFDPPHLLKGLRNNLLTKNLRFIQNGVVKFAKWEHLQMLLDADPGEDDIRLVNKLTESHVVPEKIPKMKVKHAAQVFSQRVSATMRYLANHDILPKECICTADLLLLVDKLFDSFNGFSYESSHKTYKCALRRNSAHFKLWEELLPIIRSMQFRMEKKLRDGTTSIKFEQVPSIQNWISNINVFKEMFSYLNNIHNITSLLTRNINQDPLENFFCNIRSNGVRNTSPTCSQFTSAFKTLLINNLTSSHSIGANCEQDDNKALKPLKSLLNYTEKKSLEQPSDNVNVDSVITRFMQTSDIEYNNATSKEAKRYVAGYIIKKIFQKISKKCHTCRMHLVSTMPPSNKDYILERDYTRRSLNYPSEALCEFLDEVYFVIFRSSLV</sequence>
<evidence type="ECO:0000259" key="2">
    <source>
        <dbReference type="Pfam" id="PF21787"/>
    </source>
</evidence>
<name>A0A8S0ZF98_ARCPL</name>
<accession>A0A8S0ZF98</accession>
<evidence type="ECO:0000256" key="1">
    <source>
        <dbReference type="SAM" id="Coils"/>
    </source>
</evidence>
<feature type="domain" description="Transposable element P transposase-like RNase H" evidence="2">
    <location>
        <begin position="172"/>
        <end position="303"/>
    </location>
</feature>
<dbReference type="Pfam" id="PF21788">
    <property type="entry name" value="TNP-like_GBD"/>
    <property type="match status" value="1"/>
</dbReference>
<evidence type="ECO:0000313" key="5">
    <source>
        <dbReference type="EMBL" id="CAB3231966.1"/>
    </source>
</evidence>
<proteinExistence type="predicted"/>
<dbReference type="InterPro" id="IPR048367">
    <property type="entry name" value="TNP-like_RNaseH_C"/>
</dbReference>
<organism evidence="5 6">
    <name type="scientific">Arctia plantaginis</name>
    <name type="common">Wood tiger moth</name>
    <name type="synonym">Phalaena plantaginis</name>
    <dbReference type="NCBI Taxonomy" id="874455"/>
    <lineage>
        <taxon>Eukaryota</taxon>
        <taxon>Metazoa</taxon>
        <taxon>Ecdysozoa</taxon>
        <taxon>Arthropoda</taxon>
        <taxon>Hexapoda</taxon>
        <taxon>Insecta</taxon>
        <taxon>Pterygota</taxon>
        <taxon>Neoptera</taxon>
        <taxon>Endopterygota</taxon>
        <taxon>Lepidoptera</taxon>
        <taxon>Glossata</taxon>
        <taxon>Ditrysia</taxon>
        <taxon>Noctuoidea</taxon>
        <taxon>Erebidae</taxon>
        <taxon>Arctiinae</taxon>
        <taxon>Arctia</taxon>
    </lineage>
</organism>
<dbReference type="OrthoDB" id="9984275at2759"/>
<dbReference type="Proteomes" id="UP000494256">
    <property type="component" value="Unassembled WGS sequence"/>
</dbReference>
<feature type="domain" description="Transposable element P transposase-like RNase H C-terminal" evidence="4">
    <location>
        <begin position="537"/>
        <end position="569"/>
    </location>
</feature>
<dbReference type="EMBL" id="CADEBD010000289">
    <property type="protein sequence ID" value="CAB3231966.1"/>
    <property type="molecule type" value="Genomic_DNA"/>
</dbReference>
<evidence type="ECO:0008006" key="7">
    <source>
        <dbReference type="Google" id="ProtNLM"/>
    </source>
</evidence>
<protein>
    <recommendedName>
        <fullName evidence="7">Transposase</fullName>
    </recommendedName>
</protein>
<dbReference type="Pfam" id="PF21789">
    <property type="entry name" value="TNP-like_RNaseH_C"/>
    <property type="match status" value="1"/>
</dbReference>
<dbReference type="InterPro" id="IPR048366">
    <property type="entry name" value="TNP-like_GBD"/>
</dbReference>
<gene>
    <name evidence="5" type="ORF">APLA_LOCUS5450</name>
</gene>